<feature type="coiled-coil region" evidence="3">
    <location>
        <begin position="687"/>
        <end position="735"/>
    </location>
</feature>
<evidence type="ECO:0000256" key="5">
    <source>
        <dbReference type="SAM" id="SignalP"/>
    </source>
</evidence>
<evidence type="ECO:0000256" key="4">
    <source>
        <dbReference type="SAM" id="Phobius"/>
    </source>
</evidence>
<dbReference type="Proteomes" id="UP000261032">
    <property type="component" value="Unassembled WGS sequence"/>
</dbReference>
<keyword evidence="4" id="KW-0812">Transmembrane</keyword>
<name>A0A3E3EGX3_9FIRM</name>
<dbReference type="Gene3D" id="2.60.120.260">
    <property type="entry name" value="Galactose-binding domain-like"/>
    <property type="match status" value="1"/>
</dbReference>
<feature type="transmembrane region" description="Helical" evidence="4">
    <location>
        <begin position="823"/>
        <end position="841"/>
    </location>
</feature>
<dbReference type="NCBIfam" id="TIGR01167">
    <property type="entry name" value="LPXTG_anchor"/>
    <property type="match status" value="1"/>
</dbReference>
<dbReference type="PROSITE" id="PS51762">
    <property type="entry name" value="GH16_2"/>
    <property type="match status" value="1"/>
</dbReference>
<dbReference type="Pfam" id="PF02018">
    <property type="entry name" value="CBM_4_9"/>
    <property type="match status" value="1"/>
</dbReference>
<evidence type="ECO:0000256" key="2">
    <source>
        <dbReference type="ARBA" id="ARBA00022801"/>
    </source>
</evidence>
<comment type="caution">
    <text evidence="7">The sequence shown here is derived from an EMBL/GenBank/DDBJ whole genome shotgun (WGS) entry which is preliminary data.</text>
</comment>
<dbReference type="Gene3D" id="1.20.1270.90">
    <property type="entry name" value="AF1782-like"/>
    <property type="match status" value="2"/>
</dbReference>
<dbReference type="PANTHER" id="PTHR10963:SF55">
    <property type="entry name" value="GLYCOSIDE HYDROLASE FAMILY 16 PROTEIN"/>
    <property type="match status" value="1"/>
</dbReference>
<sequence>MERRWSFRKVLSSVAVAGMLTSMAAVPTISPVNAAVDHQYDLVEMKKDSVLKNGNFDNGATNWNIAGQNSGVVAEDGVTIGKSGKLGATTDLHANGHIWQEVTLKPNTKYTLKAKVKFSSENSDDTITLDVKTGGLNAPKTFKDKPISPTNGWEEVELEFTTSSETAYVVGVARWVDGNASDSLKNSTVYFDDVELIGGDSEEDSNYDILWADDFNESQLDTSDWGYELGSIRGVEQQHYVKSDENVFMRDGNLVLKATDRAKEDQYKNPRGNRQVIYNSGSVRTHGKQEFLYGRIEMRAKLPKGRGAFPAFWTLGADFTLDGKINGKQGYGWSRCGEIDIMELLGGYEGEARNKQVWGTPHFYDKNIGDQWDQDTTGSGGKAYTNPSGADFNDDYHVFGINWSPDKIEWYVDGVIYNTLDLTNPTWGESAKKCFNRPQYIQLNLAMGGNWPGDVETNLAGTEFAIDYVYYAQNEEQKAAAKEYYDAAPEISGLKDVTMQEGATPDLLAGVTSNRNSFVDFSIENEHMFKNEGGLTSVDLLCTGKDDLASLAKLPVGKYNIHYTAIPNDIEYDGNRPERESDYKFTRKTMTLTVAERTFPGDFKLNGIVGDKLANVALPEGWSWVDPETKITGTADEYDVKYVNGEYSKTVKVVVNAVVVDKEGLKARLAEATAEAAKIDVYKAATIEKLNTVIEEATKVLNDTSANKEAVEEAIRALNTAIANLEKYVTEAELDQVIAKGEEFLGKTDIYTKESLDILSTALAKVRSAITSGDKEAIESAYAQLTEAIDKLVKIDAPTPEVKPEVKPENKPNTSVKTGDNTYLGAIMTSLLLSAGGLVLFKKRKYN</sequence>
<reference evidence="7 8" key="1">
    <citation type="submission" date="2018-08" db="EMBL/GenBank/DDBJ databases">
        <title>A genome reference for cultivated species of the human gut microbiota.</title>
        <authorList>
            <person name="Zou Y."/>
            <person name="Xue W."/>
            <person name="Luo G."/>
        </authorList>
    </citation>
    <scope>NUCLEOTIDE SEQUENCE [LARGE SCALE GENOMIC DNA]</scope>
    <source>
        <strain evidence="7 8">OM06-4</strain>
    </source>
</reference>
<evidence type="ECO:0000259" key="6">
    <source>
        <dbReference type="PROSITE" id="PS51762"/>
    </source>
</evidence>
<dbReference type="InterPro" id="IPR050546">
    <property type="entry name" value="Glycosyl_Hydrlase_16"/>
</dbReference>
<gene>
    <name evidence="7" type="ORF">DXB93_00290</name>
</gene>
<accession>A0A3E3EGX3</accession>
<feature type="signal peptide" evidence="5">
    <location>
        <begin position="1"/>
        <end position="24"/>
    </location>
</feature>
<dbReference type="AlphaFoldDB" id="A0A3E3EGX3"/>
<dbReference type="GO" id="GO:0004553">
    <property type="term" value="F:hydrolase activity, hydrolyzing O-glycosyl compounds"/>
    <property type="evidence" value="ECO:0007669"/>
    <property type="project" value="InterPro"/>
</dbReference>
<dbReference type="PANTHER" id="PTHR10963">
    <property type="entry name" value="GLYCOSYL HYDROLASE-RELATED"/>
    <property type="match status" value="1"/>
</dbReference>
<dbReference type="InterPro" id="IPR013320">
    <property type="entry name" value="ConA-like_dom_sf"/>
</dbReference>
<keyword evidence="2" id="KW-0378">Hydrolase</keyword>
<protein>
    <submittedName>
        <fullName evidence="7">LPXTG cell wall anchor domain-containing protein</fullName>
    </submittedName>
</protein>
<dbReference type="InterPro" id="IPR000757">
    <property type="entry name" value="Beta-glucanase-like"/>
</dbReference>
<evidence type="ECO:0000256" key="1">
    <source>
        <dbReference type="ARBA" id="ARBA00006865"/>
    </source>
</evidence>
<comment type="similarity">
    <text evidence="1">Belongs to the glycosyl hydrolase 16 family.</text>
</comment>
<dbReference type="Gene3D" id="2.60.120.200">
    <property type="match status" value="1"/>
</dbReference>
<dbReference type="InterPro" id="IPR003305">
    <property type="entry name" value="CenC_carb-bd"/>
</dbReference>
<evidence type="ECO:0000256" key="3">
    <source>
        <dbReference type="SAM" id="Coils"/>
    </source>
</evidence>
<dbReference type="GO" id="GO:0005975">
    <property type="term" value="P:carbohydrate metabolic process"/>
    <property type="evidence" value="ECO:0007669"/>
    <property type="project" value="InterPro"/>
</dbReference>
<dbReference type="SUPFAM" id="SSF49899">
    <property type="entry name" value="Concanavalin A-like lectins/glucanases"/>
    <property type="match status" value="1"/>
</dbReference>
<dbReference type="EMBL" id="QUSL01000001">
    <property type="protein sequence ID" value="RGD87150.1"/>
    <property type="molecule type" value="Genomic_DNA"/>
</dbReference>
<keyword evidence="5" id="KW-0732">Signal</keyword>
<keyword evidence="3" id="KW-0175">Coiled coil</keyword>
<dbReference type="Pfam" id="PF00722">
    <property type="entry name" value="Glyco_hydro_16"/>
    <property type="match status" value="1"/>
</dbReference>
<keyword evidence="4" id="KW-1133">Transmembrane helix</keyword>
<keyword evidence="4" id="KW-0472">Membrane</keyword>
<proteinExistence type="inferred from homology"/>
<organism evidence="7 8">
    <name type="scientific">Thomasclavelia ramosa</name>
    <dbReference type="NCBI Taxonomy" id="1547"/>
    <lineage>
        <taxon>Bacteria</taxon>
        <taxon>Bacillati</taxon>
        <taxon>Bacillota</taxon>
        <taxon>Erysipelotrichia</taxon>
        <taxon>Erysipelotrichales</taxon>
        <taxon>Coprobacillaceae</taxon>
        <taxon>Thomasclavelia</taxon>
    </lineage>
</organism>
<evidence type="ECO:0000313" key="7">
    <source>
        <dbReference type="EMBL" id="RGD87150.1"/>
    </source>
</evidence>
<dbReference type="CDD" id="cd08023">
    <property type="entry name" value="GH16_laminarinase_like"/>
    <property type="match status" value="1"/>
</dbReference>
<feature type="domain" description="GH16" evidence="6">
    <location>
        <begin position="140"/>
        <end position="477"/>
    </location>
</feature>
<dbReference type="SUPFAM" id="SSF49785">
    <property type="entry name" value="Galactose-binding domain-like"/>
    <property type="match status" value="1"/>
</dbReference>
<dbReference type="InterPro" id="IPR008979">
    <property type="entry name" value="Galactose-bd-like_sf"/>
</dbReference>
<feature type="chain" id="PRO_5039543594" evidence="5">
    <location>
        <begin position="25"/>
        <end position="847"/>
    </location>
</feature>
<evidence type="ECO:0000313" key="8">
    <source>
        <dbReference type="Proteomes" id="UP000261032"/>
    </source>
</evidence>
<dbReference type="RefSeq" id="WP_117580136.1">
    <property type="nucleotide sequence ID" value="NZ_QUSL01000001.1"/>
</dbReference>